<reference evidence="4 5" key="1">
    <citation type="submission" date="2018-03" db="EMBL/GenBank/DDBJ databases">
        <title>Aquarubrobacter algicola gen. nov., sp. nov., a novel actinobacterium isolated from shallow eutrophic lake during the end of cyanobacterial harmful algal blooms.</title>
        <authorList>
            <person name="Chun S.J."/>
        </authorList>
    </citation>
    <scope>NUCLEOTIDE SEQUENCE [LARGE SCALE GENOMIC DNA]</scope>
    <source>
        <strain evidence="4 5">Seoho-28</strain>
    </source>
</reference>
<feature type="region of interest" description="Disordered" evidence="1">
    <location>
        <begin position="1"/>
        <end position="59"/>
    </location>
</feature>
<dbReference type="InterPro" id="IPR052336">
    <property type="entry name" value="MlaD_Phospholipid_Transporter"/>
</dbReference>
<sequence>MQHQPAAGVDHDRLLGHPGGRGGPPGHPACGRCPGLDSADRRPRPQAGPTAGTTGGRRYVGQEACERRRRCAVNSRLLLEVRRSLRPFLYLTVLAILGVTAFVGIFRNLTFSRPWEDYREVRAEFDDVKGIFPGGHQVRINGVRVGIVSETKLEDNRAILTLKIEEKWGKVYKNAEMRIRPVTPLQDLYVNITDRGDASAGEATKDFVIAGEQTQTPVDISRVLDTFNLDTRQQMRILLSELSTGLDDGGQKLRESFASLAPFLKVAERTTRTLAERERNVRRLVHNFGTLSDALARKDRELNTFITDGNATLGELARNDQRLAQTFDGVAELLPAMRSSFASVRGLSAELDPALRSLKPVADELESGLAGLQQFGKDARPALRALRPAVTDLDKMSRQLSPTAASLVTAFDKLSEQAPSFDRMTQQVDACADQVFRFFPNTMSVLKFEDAYGSFPRAQLTYDTDTVGSVVPGVNLRRLPICTDKLGGVGAPVERGK</sequence>
<evidence type="ECO:0000313" key="5">
    <source>
        <dbReference type="Proteomes" id="UP000240739"/>
    </source>
</evidence>
<dbReference type="PANTHER" id="PTHR33371:SF4">
    <property type="entry name" value="INTERMEMBRANE PHOSPHOLIPID TRANSPORT SYSTEM BINDING PROTEIN MLAD"/>
    <property type="match status" value="1"/>
</dbReference>
<dbReference type="EMBL" id="PYYB01000001">
    <property type="protein sequence ID" value="PTL59554.1"/>
    <property type="molecule type" value="Genomic_DNA"/>
</dbReference>
<feature type="domain" description="Mce/MlaD" evidence="3">
    <location>
        <begin position="118"/>
        <end position="193"/>
    </location>
</feature>
<evidence type="ECO:0000256" key="2">
    <source>
        <dbReference type="SAM" id="Phobius"/>
    </source>
</evidence>
<protein>
    <recommendedName>
        <fullName evidence="3">Mce/MlaD domain-containing protein</fullName>
    </recommendedName>
</protein>
<dbReference type="PANTHER" id="PTHR33371">
    <property type="entry name" value="INTERMEMBRANE PHOSPHOLIPID TRANSPORT SYSTEM BINDING PROTEIN MLAD-RELATED"/>
    <property type="match status" value="1"/>
</dbReference>
<evidence type="ECO:0000313" key="4">
    <source>
        <dbReference type="EMBL" id="PTL59554.1"/>
    </source>
</evidence>
<organism evidence="4 5">
    <name type="scientific">Paraconexibacter algicola</name>
    <dbReference type="NCBI Taxonomy" id="2133960"/>
    <lineage>
        <taxon>Bacteria</taxon>
        <taxon>Bacillati</taxon>
        <taxon>Actinomycetota</taxon>
        <taxon>Thermoleophilia</taxon>
        <taxon>Solirubrobacterales</taxon>
        <taxon>Paraconexibacteraceae</taxon>
        <taxon>Paraconexibacter</taxon>
    </lineage>
</organism>
<keyword evidence="2" id="KW-0812">Transmembrane</keyword>
<name>A0A2T4UJW5_9ACTN</name>
<gene>
    <name evidence="4" type="ORF">C7Y72_07785</name>
</gene>
<accession>A0A2T4UJW5</accession>
<evidence type="ECO:0000259" key="3">
    <source>
        <dbReference type="Pfam" id="PF02470"/>
    </source>
</evidence>
<keyword evidence="2" id="KW-1133">Transmembrane helix</keyword>
<comment type="caution">
    <text evidence="4">The sequence shown here is derived from an EMBL/GenBank/DDBJ whole genome shotgun (WGS) entry which is preliminary data.</text>
</comment>
<dbReference type="Pfam" id="PF02470">
    <property type="entry name" value="MlaD"/>
    <property type="match status" value="1"/>
</dbReference>
<keyword evidence="5" id="KW-1185">Reference proteome</keyword>
<dbReference type="Proteomes" id="UP000240739">
    <property type="component" value="Unassembled WGS sequence"/>
</dbReference>
<keyword evidence="2" id="KW-0472">Membrane</keyword>
<evidence type="ECO:0000256" key="1">
    <source>
        <dbReference type="SAM" id="MobiDB-lite"/>
    </source>
</evidence>
<proteinExistence type="predicted"/>
<dbReference type="InterPro" id="IPR003399">
    <property type="entry name" value="Mce/MlaD"/>
</dbReference>
<dbReference type="AlphaFoldDB" id="A0A2T4UJW5"/>
<feature type="transmembrane region" description="Helical" evidence="2">
    <location>
        <begin position="88"/>
        <end position="106"/>
    </location>
</feature>